<keyword evidence="6" id="KW-1185">Reference proteome</keyword>
<dbReference type="PROSITE" id="PS51118">
    <property type="entry name" value="HTH_HXLR"/>
    <property type="match status" value="1"/>
</dbReference>
<accession>A0A1G8XZ62</accession>
<dbReference type="AlphaFoldDB" id="A0A1G8XZ62"/>
<dbReference type="InterPro" id="IPR036388">
    <property type="entry name" value="WH-like_DNA-bd_sf"/>
</dbReference>
<evidence type="ECO:0000259" key="4">
    <source>
        <dbReference type="PROSITE" id="PS51118"/>
    </source>
</evidence>
<dbReference type="CDD" id="cd00090">
    <property type="entry name" value="HTH_ARSR"/>
    <property type="match status" value="1"/>
</dbReference>
<keyword evidence="1" id="KW-0805">Transcription regulation</keyword>
<protein>
    <submittedName>
        <fullName evidence="5">DNA-binding transcriptional regulator, HxlR family</fullName>
    </submittedName>
</protein>
<dbReference type="Gene3D" id="1.10.10.10">
    <property type="entry name" value="Winged helix-like DNA-binding domain superfamily/Winged helix DNA-binding domain"/>
    <property type="match status" value="1"/>
</dbReference>
<dbReference type="PANTHER" id="PTHR33204:SF18">
    <property type="entry name" value="TRANSCRIPTIONAL REGULATORY PROTEIN"/>
    <property type="match status" value="1"/>
</dbReference>
<organism evidence="5 6">
    <name type="scientific">Nonomuraea jiangxiensis</name>
    <dbReference type="NCBI Taxonomy" id="633440"/>
    <lineage>
        <taxon>Bacteria</taxon>
        <taxon>Bacillati</taxon>
        <taxon>Actinomycetota</taxon>
        <taxon>Actinomycetes</taxon>
        <taxon>Streptosporangiales</taxon>
        <taxon>Streptosporangiaceae</taxon>
        <taxon>Nonomuraea</taxon>
    </lineage>
</organism>
<keyword evidence="3" id="KW-0804">Transcription</keyword>
<dbReference type="SUPFAM" id="SSF46785">
    <property type="entry name" value="Winged helix' DNA-binding domain"/>
    <property type="match status" value="1"/>
</dbReference>
<dbReference type="RefSeq" id="WP_090937374.1">
    <property type="nucleotide sequence ID" value="NZ_FNDJ01000013.1"/>
</dbReference>
<dbReference type="InterPro" id="IPR036390">
    <property type="entry name" value="WH_DNA-bd_sf"/>
</dbReference>
<evidence type="ECO:0000256" key="3">
    <source>
        <dbReference type="ARBA" id="ARBA00023163"/>
    </source>
</evidence>
<dbReference type="InterPro" id="IPR036527">
    <property type="entry name" value="SCP2_sterol-bd_dom_sf"/>
</dbReference>
<dbReference type="STRING" id="633440.SAMN05421869_113121"/>
<feature type="domain" description="HTH hxlR-type" evidence="4">
    <location>
        <begin position="11"/>
        <end position="109"/>
    </location>
</feature>
<dbReference type="PANTHER" id="PTHR33204">
    <property type="entry name" value="TRANSCRIPTIONAL REGULATOR, MARR FAMILY"/>
    <property type="match status" value="1"/>
</dbReference>
<sequence length="223" mass="24734">MSSTRTYGDACAAAHALDLVGERWALLVVRELLLGPKRFSDLRSGLPNAGPNRVSQRLRELEQYGIVRRRKLGPPTRSWVYELTDWGRQLQPVLVHLGRWGRHSPFRDLNADISVDALMLALHGDFAAQLSDGLSATYALVFGDDRLTVSVADGEIDITRGEPEAPDATITTDTRTFAALLTRRRRLEEATDDGHTTVSGDVNTLKRLLDCFPRPETEEAPST</sequence>
<dbReference type="InterPro" id="IPR002577">
    <property type="entry name" value="HTH_HxlR"/>
</dbReference>
<dbReference type="OrthoDB" id="9792527at2"/>
<dbReference type="InterPro" id="IPR011991">
    <property type="entry name" value="ArsR-like_HTH"/>
</dbReference>
<dbReference type="Pfam" id="PF01638">
    <property type="entry name" value="HxlR"/>
    <property type="match status" value="1"/>
</dbReference>
<keyword evidence="2 5" id="KW-0238">DNA-binding</keyword>
<dbReference type="GO" id="GO:0003677">
    <property type="term" value="F:DNA binding"/>
    <property type="evidence" value="ECO:0007669"/>
    <property type="project" value="UniProtKB-KW"/>
</dbReference>
<evidence type="ECO:0000313" key="6">
    <source>
        <dbReference type="Proteomes" id="UP000199202"/>
    </source>
</evidence>
<dbReference type="Gene3D" id="3.30.1050.10">
    <property type="entry name" value="SCP2 sterol-binding domain"/>
    <property type="match status" value="1"/>
</dbReference>
<dbReference type="EMBL" id="FNDJ01000013">
    <property type="protein sequence ID" value="SDJ95806.1"/>
    <property type="molecule type" value="Genomic_DNA"/>
</dbReference>
<gene>
    <name evidence="5" type="ORF">SAMN05421869_113121</name>
</gene>
<proteinExistence type="predicted"/>
<reference evidence="5 6" key="1">
    <citation type="submission" date="2016-10" db="EMBL/GenBank/DDBJ databases">
        <authorList>
            <person name="de Groot N.N."/>
        </authorList>
    </citation>
    <scope>NUCLEOTIDE SEQUENCE [LARGE SCALE GENOMIC DNA]</scope>
    <source>
        <strain evidence="5 6">CGMCC 4.6533</strain>
    </source>
</reference>
<dbReference type="Proteomes" id="UP000199202">
    <property type="component" value="Unassembled WGS sequence"/>
</dbReference>
<dbReference type="SUPFAM" id="SSF55718">
    <property type="entry name" value="SCP-like"/>
    <property type="match status" value="1"/>
</dbReference>
<name>A0A1G8XZ62_9ACTN</name>
<evidence type="ECO:0000256" key="2">
    <source>
        <dbReference type="ARBA" id="ARBA00023125"/>
    </source>
</evidence>
<evidence type="ECO:0000313" key="5">
    <source>
        <dbReference type="EMBL" id="SDJ95806.1"/>
    </source>
</evidence>
<dbReference type="InterPro" id="IPR029229">
    <property type="entry name" value="Alkyl_sulf_C"/>
</dbReference>
<dbReference type="Pfam" id="PF14864">
    <property type="entry name" value="Alkyl_sulf_C"/>
    <property type="match status" value="1"/>
</dbReference>
<evidence type="ECO:0000256" key="1">
    <source>
        <dbReference type="ARBA" id="ARBA00023015"/>
    </source>
</evidence>